<dbReference type="EMBL" id="BPLQ01012738">
    <property type="protein sequence ID" value="GIY67447.1"/>
    <property type="molecule type" value="Genomic_DNA"/>
</dbReference>
<comment type="caution">
    <text evidence="1">The sequence shown here is derived from an EMBL/GenBank/DDBJ whole genome shotgun (WGS) entry which is preliminary data.</text>
</comment>
<accession>A0AAV4VAY1</accession>
<proteinExistence type="predicted"/>
<sequence>MCTINKGVRPSLSILIRFRCQAVKYLEDSCNKEEAAHFPISDLPLSNRISSSERLSDIFFTSTFQAVPAKEEQMKKSLTLDWLQ</sequence>
<keyword evidence="2" id="KW-1185">Reference proteome</keyword>
<reference evidence="1 2" key="1">
    <citation type="submission" date="2021-06" db="EMBL/GenBank/DDBJ databases">
        <title>Caerostris darwini draft genome.</title>
        <authorList>
            <person name="Kono N."/>
            <person name="Arakawa K."/>
        </authorList>
    </citation>
    <scope>NUCLEOTIDE SEQUENCE [LARGE SCALE GENOMIC DNA]</scope>
</reference>
<dbReference type="Proteomes" id="UP001054837">
    <property type="component" value="Unassembled WGS sequence"/>
</dbReference>
<organism evidence="1 2">
    <name type="scientific">Caerostris darwini</name>
    <dbReference type="NCBI Taxonomy" id="1538125"/>
    <lineage>
        <taxon>Eukaryota</taxon>
        <taxon>Metazoa</taxon>
        <taxon>Ecdysozoa</taxon>
        <taxon>Arthropoda</taxon>
        <taxon>Chelicerata</taxon>
        <taxon>Arachnida</taxon>
        <taxon>Araneae</taxon>
        <taxon>Araneomorphae</taxon>
        <taxon>Entelegynae</taxon>
        <taxon>Araneoidea</taxon>
        <taxon>Araneidae</taxon>
        <taxon>Caerostris</taxon>
    </lineage>
</organism>
<protein>
    <submittedName>
        <fullName evidence="1">Uncharacterized protein</fullName>
    </submittedName>
</protein>
<name>A0AAV4VAY1_9ARAC</name>
<gene>
    <name evidence="1" type="ORF">CDAR_208871</name>
</gene>
<evidence type="ECO:0000313" key="1">
    <source>
        <dbReference type="EMBL" id="GIY67447.1"/>
    </source>
</evidence>
<dbReference type="AlphaFoldDB" id="A0AAV4VAY1"/>
<evidence type="ECO:0000313" key="2">
    <source>
        <dbReference type="Proteomes" id="UP001054837"/>
    </source>
</evidence>